<name>A0A927N423_9ACTN</name>
<organism evidence="2 3">
    <name type="scientific">Actinopolymorpha pittospori</name>
    <dbReference type="NCBI Taxonomy" id="648752"/>
    <lineage>
        <taxon>Bacteria</taxon>
        <taxon>Bacillati</taxon>
        <taxon>Actinomycetota</taxon>
        <taxon>Actinomycetes</taxon>
        <taxon>Propionibacteriales</taxon>
        <taxon>Actinopolymorphaceae</taxon>
        <taxon>Actinopolymorpha</taxon>
    </lineage>
</organism>
<dbReference type="RefSeq" id="WP_192753392.1">
    <property type="nucleotide sequence ID" value="NZ_BAABJL010000088.1"/>
</dbReference>
<gene>
    <name evidence="2" type="ORF">HEB94_006761</name>
</gene>
<dbReference type="AlphaFoldDB" id="A0A927N423"/>
<dbReference type="Proteomes" id="UP000638648">
    <property type="component" value="Unassembled WGS sequence"/>
</dbReference>
<evidence type="ECO:0000256" key="1">
    <source>
        <dbReference type="SAM" id="MobiDB-lite"/>
    </source>
</evidence>
<accession>A0A927N423</accession>
<keyword evidence="3" id="KW-1185">Reference proteome</keyword>
<feature type="region of interest" description="Disordered" evidence="1">
    <location>
        <begin position="1"/>
        <end position="52"/>
    </location>
</feature>
<proteinExistence type="predicted"/>
<evidence type="ECO:0000313" key="2">
    <source>
        <dbReference type="EMBL" id="MBE1609913.1"/>
    </source>
</evidence>
<dbReference type="EMBL" id="JADBEM010000001">
    <property type="protein sequence ID" value="MBE1609913.1"/>
    <property type="molecule type" value="Genomic_DNA"/>
</dbReference>
<protein>
    <submittedName>
        <fullName evidence="2">Uncharacterized protein</fullName>
    </submittedName>
</protein>
<comment type="caution">
    <text evidence="2">The sequence shown here is derived from an EMBL/GenBank/DDBJ whole genome shotgun (WGS) entry which is preliminary data.</text>
</comment>
<sequence>MISITKVAERDAADADPTASVHVNSTRARRTTYDEDLLLAPGTPAETGPLGG</sequence>
<reference evidence="2" key="1">
    <citation type="submission" date="2020-10" db="EMBL/GenBank/DDBJ databases">
        <title>Sequencing the genomes of 1000 actinobacteria strains.</title>
        <authorList>
            <person name="Klenk H.-P."/>
        </authorList>
    </citation>
    <scope>NUCLEOTIDE SEQUENCE</scope>
    <source>
        <strain evidence="2">DSM 45354</strain>
    </source>
</reference>
<evidence type="ECO:0000313" key="3">
    <source>
        <dbReference type="Proteomes" id="UP000638648"/>
    </source>
</evidence>